<keyword evidence="6 15" id="KW-0548">Nucleotidyltransferase</keyword>
<organism evidence="17 18">
    <name type="scientific">Romboutsia sedimentorum</name>
    <dbReference type="NCBI Taxonomy" id="1368474"/>
    <lineage>
        <taxon>Bacteria</taxon>
        <taxon>Bacillati</taxon>
        <taxon>Bacillota</taxon>
        <taxon>Clostridia</taxon>
        <taxon>Peptostreptococcales</taxon>
        <taxon>Peptostreptococcaceae</taxon>
        <taxon>Romboutsia</taxon>
    </lineage>
</organism>
<dbReference type="Gene3D" id="3.30.1490.100">
    <property type="entry name" value="DNA polymerase, Y-family, little finger domain"/>
    <property type="match status" value="1"/>
</dbReference>
<evidence type="ECO:0000256" key="6">
    <source>
        <dbReference type="ARBA" id="ARBA00022695"/>
    </source>
</evidence>
<dbReference type="PANTHER" id="PTHR11076:SF33">
    <property type="entry name" value="DNA POLYMERASE KAPPA"/>
    <property type="match status" value="1"/>
</dbReference>
<evidence type="ECO:0000256" key="3">
    <source>
        <dbReference type="ARBA" id="ARBA00022457"/>
    </source>
</evidence>
<evidence type="ECO:0000313" key="18">
    <source>
        <dbReference type="Proteomes" id="UP001301012"/>
    </source>
</evidence>
<keyword evidence="4 15" id="KW-0963">Cytoplasm</keyword>
<dbReference type="InterPro" id="IPR053848">
    <property type="entry name" value="IMS_HHH_1"/>
</dbReference>
<keyword evidence="11 15" id="KW-0239">DNA-directed DNA polymerase</keyword>
<dbReference type="Pfam" id="PF11799">
    <property type="entry name" value="IMS_C"/>
    <property type="match status" value="1"/>
</dbReference>
<evidence type="ECO:0000313" key="17">
    <source>
        <dbReference type="EMBL" id="MDK2564848.1"/>
    </source>
</evidence>
<dbReference type="Gene3D" id="3.30.70.270">
    <property type="match status" value="1"/>
</dbReference>
<dbReference type="InterPro" id="IPR043502">
    <property type="entry name" value="DNA/RNA_pol_sf"/>
</dbReference>
<comment type="function">
    <text evidence="15">Poorly processive, error-prone DNA polymerase involved in untargeted mutagenesis. Copies undamaged DNA at stalled replication forks, which arise in vivo from mismatched or misaligned primer ends. These misaligned primers can be extended by PolIV. Exhibits no 3'-5' exonuclease (proofreading) activity. May be involved in translesional synthesis, in conjunction with the beta clamp from PolIII.</text>
</comment>
<keyword evidence="9 15" id="KW-0227">DNA damage</keyword>
<evidence type="ECO:0000256" key="1">
    <source>
        <dbReference type="ARBA" id="ARBA00004496"/>
    </source>
</evidence>
<evidence type="ECO:0000256" key="9">
    <source>
        <dbReference type="ARBA" id="ARBA00022763"/>
    </source>
</evidence>
<dbReference type="InterPro" id="IPR050116">
    <property type="entry name" value="DNA_polymerase-Y"/>
</dbReference>
<dbReference type="InterPro" id="IPR036775">
    <property type="entry name" value="DNA_pol_Y-fam_lit_finger_sf"/>
</dbReference>
<keyword evidence="7 15" id="KW-0235">DNA replication</keyword>
<proteinExistence type="inferred from homology"/>
<sequence>MNENRKIIHIDMDAFYASVEQRDNPNLRGKPVVVGGDPQSRGVVCTCSYEARAYGIHSAMSSQNAYKRCPYAYFVRPRFDVYHEASNQIREIFHRYTDLVEPLSLDEAFLDVTNNKKNIKYATEIAKMIKKEILEEVGLSASAGVSYNKFLSKLASDYKKPSGLTVITQKNKQEFLDKLPVNKFFGVGKVTARALKNLGIETGYDLRKLELCELENIFKNRGYTFYQFARGIDYRPVQPHRERKSVGAETTLSHNLSVEDEEVVDILSEICEEVCERLKTCDKLGKTITLKVKFEDFTQITRSISLENALNKHDEIRTNVYNLLKNINTDKQIRLLGVTLSNLIDSKDECTNITIFEYIESITNKYESMD</sequence>
<dbReference type="PROSITE" id="PS50173">
    <property type="entry name" value="UMUC"/>
    <property type="match status" value="1"/>
</dbReference>
<evidence type="ECO:0000256" key="4">
    <source>
        <dbReference type="ARBA" id="ARBA00022490"/>
    </source>
</evidence>
<evidence type="ECO:0000256" key="12">
    <source>
        <dbReference type="ARBA" id="ARBA00023125"/>
    </source>
</evidence>
<dbReference type="InterPro" id="IPR022880">
    <property type="entry name" value="DNApol_IV"/>
</dbReference>
<feature type="active site" evidence="15">
    <location>
        <position position="107"/>
    </location>
</feature>
<keyword evidence="12 15" id="KW-0238">DNA-binding</keyword>
<keyword evidence="3 15" id="KW-0515">Mutator protein</keyword>
<dbReference type="Pfam" id="PF21999">
    <property type="entry name" value="IMS_HHH_1"/>
    <property type="match status" value="1"/>
</dbReference>
<dbReference type="InterPro" id="IPR017961">
    <property type="entry name" value="DNA_pol_Y-fam_little_finger"/>
</dbReference>
<comment type="similarity">
    <text evidence="2 15">Belongs to the DNA polymerase type-Y family.</text>
</comment>
<comment type="cofactor">
    <cofactor evidence="15">
        <name>Mg(2+)</name>
        <dbReference type="ChEBI" id="CHEBI:18420"/>
    </cofactor>
    <text evidence="15">Binds 2 magnesium ions per subunit.</text>
</comment>
<comment type="subunit">
    <text evidence="15">Monomer.</text>
</comment>
<keyword evidence="8 15" id="KW-0479">Metal-binding</keyword>
<dbReference type="InterPro" id="IPR043128">
    <property type="entry name" value="Rev_trsase/Diguanyl_cyclase"/>
</dbReference>
<evidence type="ECO:0000256" key="8">
    <source>
        <dbReference type="ARBA" id="ARBA00022723"/>
    </source>
</evidence>
<feature type="site" description="Substrate discrimination" evidence="15">
    <location>
        <position position="16"/>
    </location>
</feature>
<dbReference type="SUPFAM" id="SSF100879">
    <property type="entry name" value="Lesion bypass DNA polymerase (Y-family), little finger domain"/>
    <property type="match status" value="1"/>
</dbReference>
<evidence type="ECO:0000256" key="14">
    <source>
        <dbReference type="ARBA" id="ARBA00049244"/>
    </source>
</evidence>
<keyword evidence="5 15" id="KW-0808">Transferase</keyword>
<dbReference type="Gene3D" id="3.40.1170.60">
    <property type="match status" value="1"/>
</dbReference>
<dbReference type="NCBIfam" id="NF010731">
    <property type="entry name" value="PRK14133.1"/>
    <property type="match status" value="1"/>
</dbReference>
<comment type="catalytic activity">
    <reaction evidence="14 15">
        <text>DNA(n) + a 2'-deoxyribonucleoside 5'-triphosphate = DNA(n+1) + diphosphate</text>
        <dbReference type="Rhea" id="RHEA:22508"/>
        <dbReference type="Rhea" id="RHEA-COMP:17339"/>
        <dbReference type="Rhea" id="RHEA-COMP:17340"/>
        <dbReference type="ChEBI" id="CHEBI:33019"/>
        <dbReference type="ChEBI" id="CHEBI:61560"/>
        <dbReference type="ChEBI" id="CHEBI:173112"/>
        <dbReference type="EC" id="2.7.7.7"/>
    </reaction>
</comment>
<comment type="caution">
    <text evidence="17">The sequence shown here is derived from an EMBL/GenBank/DDBJ whole genome shotgun (WGS) entry which is preliminary data.</text>
</comment>
<keyword evidence="18" id="KW-1185">Reference proteome</keyword>
<evidence type="ECO:0000256" key="13">
    <source>
        <dbReference type="ARBA" id="ARBA00023204"/>
    </source>
</evidence>
<dbReference type="Proteomes" id="UP001301012">
    <property type="component" value="Unassembled WGS sequence"/>
</dbReference>
<dbReference type="EC" id="2.7.7.7" evidence="15"/>
<evidence type="ECO:0000259" key="16">
    <source>
        <dbReference type="PROSITE" id="PS50173"/>
    </source>
</evidence>
<dbReference type="EMBL" id="JASKYM010000012">
    <property type="protein sequence ID" value="MDK2564848.1"/>
    <property type="molecule type" value="Genomic_DNA"/>
</dbReference>
<dbReference type="PANTHER" id="PTHR11076">
    <property type="entry name" value="DNA REPAIR POLYMERASE UMUC / TRANSFERASE FAMILY MEMBER"/>
    <property type="match status" value="1"/>
</dbReference>
<dbReference type="Gene3D" id="1.10.150.20">
    <property type="entry name" value="5' to 3' exonuclease, C-terminal subdomain"/>
    <property type="match status" value="1"/>
</dbReference>
<feature type="binding site" evidence="15">
    <location>
        <position position="11"/>
    </location>
    <ligand>
        <name>Mg(2+)</name>
        <dbReference type="ChEBI" id="CHEBI:18420"/>
    </ligand>
</feature>
<name>A0ABT7EFM9_9FIRM</name>
<dbReference type="HAMAP" id="MF_01113">
    <property type="entry name" value="DNApol_IV"/>
    <property type="match status" value="1"/>
</dbReference>
<evidence type="ECO:0000256" key="11">
    <source>
        <dbReference type="ARBA" id="ARBA00022932"/>
    </source>
</evidence>
<reference evidence="17 18" key="1">
    <citation type="submission" date="2023-05" db="EMBL/GenBank/DDBJ databases">
        <title>Rombocin, a short stable natural nisin variant, displays selective antimicrobial activity against Listeria monocytogenes and employs dual mode of action to kill target bacterial strains.</title>
        <authorList>
            <person name="Wambui J."/>
            <person name="Stephan R."/>
            <person name="Kuipers O.P."/>
        </authorList>
    </citation>
    <scope>NUCLEOTIDE SEQUENCE [LARGE SCALE GENOMIC DNA]</scope>
    <source>
        <strain evidence="17 18">RC002</strain>
    </source>
</reference>
<evidence type="ECO:0000256" key="15">
    <source>
        <dbReference type="HAMAP-Rule" id="MF_01113"/>
    </source>
</evidence>
<evidence type="ECO:0000256" key="7">
    <source>
        <dbReference type="ARBA" id="ARBA00022705"/>
    </source>
</evidence>
<comment type="subcellular location">
    <subcellularLocation>
        <location evidence="1 15">Cytoplasm</location>
    </subcellularLocation>
</comment>
<keyword evidence="13 15" id="KW-0234">DNA repair</keyword>
<dbReference type="GO" id="GO:0003887">
    <property type="term" value="F:DNA-directed DNA polymerase activity"/>
    <property type="evidence" value="ECO:0007669"/>
    <property type="project" value="UniProtKB-EC"/>
</dbReference>
<evidence type="ECO:0000256" key="10">
    <source>
        <dbReference type="ARBA" id="ARBA00022842"/>
    </source>
</evidence>
<dbReference type="NCBIfam" id="NF002677">
    <property type="entry name" value="PRK02406.1"/>
    <property type="match status" value="1"/>
</dbReference>
<dbReference type="CDD" id="cd03586">
    <property type="entry name" value="PolY_Pol_IV_kappa"/>
    <property type="match status" value="1"/>
</dbReference>
<evidence type="ECO:0000256" key="5">
    <source>
        <dbReference type="ARBA" id="ARBA00022679"/>
    </source>
</evidence>
<evidence type="ECO:0000256" key="2">
    <source>
        <dbReference type="ARBA" id="ARBA00010945"/>
    </source>
</evidence>
<accession>A0ABT7EFM9</accession>
<gene>
    <name evidence="15 17" type="primary">dinB</name>
    <name evidence="17" type="ORF">QOZ84_15035</name>
</gene>
<dbReference type="RefSeq" id="WP_284133775.1">
    <property type="nucleotide sequence ID" value="NZ_JASKYM010000012.1"/>
</dbReference>
<dbReference type="SUPFAM" id="SSF56672">
    <property type="entry name" value="DNA/RNA polymerases"/>
    <property type="match status" value="1"/>
</dbReference>
<dbReference type="Pfam" id="PF00817">
    <property type="entry name" value="IMS"/>
    <property type="match status" value="1"/>
</dbReference>
<protein>
    <recommendedName>
        <fullName evidence="15">DNA polymerase IV</fullName>
        <shortName evidence="15">Pol IV</shortName>
        <ecNumber evidence="15">2.7.7.7</ecNumber>
    </recommendedName>
</protein>
<dbReference type="InterPro" id="IPR001126">
    <property type="entry name" value="UmuC"/>
</dbReference>
<feature type="domain" description="UmuC" evidence="16">
    <location>
        <begin position="7"/>
        <end position="188"/>
    </location>
</feature>
<feature type="binding site" evidence="15">
    <location>
        <position position="106"/>
    </location>
    <ligand>
        <name>Mg(2+)</name>
        <dbReference type="ChEBI" id="CHEBI:18420"/>
    </ligand>
</feature>
<keyword evidence="10 15" id="KW-0460">Magnesium</keyword>